<evidence type="ECO:0000313" key="3">
    <source>
        <dbReference type="Proteomes" id="UP000034416"/>
    </source>
</evidence>
<keyword evidence="4" id="KW-1185">Reference proteome</keyword>
<name>A0A0F5N060_9MYCO</name>
<evidence type="ECO:0000313" key="1">
    <source>
        <dbReference type="EMBL" id="KKC00342.1"/>
    </source>
</evidence>
<gene>
    <name evidence="2" type="ORF">BST15_14445</name>
    <name evidence="1" type="ORF">WR43_05530</name>
</gene>
<proteinExistence type="predicted"/>
<organism evidence="1 3">
    <name type="scientific">Mycolicibacter arupensis</name>
    <dbReference type="NCBI Taxonomy" id="342002"/>
    <lineage>
        <taxon>Bacteria</taxon>
        <taxon>Bacillati</taxon>
        <taxon>Actinomycetota</taxon>
        <taxon>Actinomycetes</taxon>
        <taxon>Mycobacteriales</taxon>
        <taxon>Mycobacteriaceae</taxon>
        <taxon>Mycolicibacter</taxon>
    </lineage>
</organism>
<accession>A0A0F5N060</accession>
<evidence type="ECO:0000313" key="2">
    <source>
        <dbReference type="EMBL" id="OQZ95294.1"/>
    </source>
</evidence>
<reference evidence="2 4" key="3">
    <citation type="submission" date="2016-12" db="EMBL/GenBank/DDBJ databases">
        <title>The new phylogeny of genus Mycobacterium.</title>
        <authorList>
            <person name="Tortoli E."/>
            <person name="Trovato A."/>
            <person name="Cirillo D.M."/>
        </authorList>
    </citation>
    <scope>NUCLEOTIDE SEQUENCE [LARGE SCALE GENOMIC DNA]</scope>
    <source>
        <strain evidence="2 4">DSM 44942</strain>
    </source>
</reference>
<dbReference type="STRING" id="342002.BST15_14445"/>
<dbReference type="PATRIC" id="fig|342002.3.peg.1900"/>
<protein>
    <submittedName>
        <fullName evidence="1">Uncharacterized protein</fullName>
    </submittedName>
</protein>
<sequence>MVTAYVIAYGEAAAVSVLAEENDNPVRALTGWLRNASGSIACNRVKPGPYRSNGYLGGQLDTSEWFAEVPGVDRCFDH</sequence>
<evidence type="ECO:0000313" key="4">
    <source>
        <dbReference type="Proteomes" id="UP000192327"/>
    </source>
</evidence>
<dbReference type="EMBL" id="LASW01000014">
    <property type="protein sequence ID" value="KKC00342.1"/>
    <property type="molecule type" value="Genomic_DNA"/>
</dbReference>
<dbReference type="AlphaFoldDB" id="A0A0F5N060"/>
<dbReference type="Proteomes" id="UP000192327">
    <property type="component" value="Unassembled WGS sequence"/>
</dbReference>
<reference evidence="1" key="2">
    <citation type="submission" date="2015-04" db="EMBL/GenBank/DDBJ databases">
        <title>Genome sequence of Mycobacterium arupense strain GUC1.</title>
        <authorList>
            <person name="Greninger A.L."/>
            <person name="Cunningham G."/>
            <person name="Chiu C.Y."/>
            <person name="Miller S."/>
        </authorList>
    </citation>
    <scope>NUCLEOTIDE SEQUENCE</scope>
    <source>
        <strain evidence="1">GUC1</strain>
    </source>
</reference>
<dbReference type="OrthoDB" id="4762085at2"/>
<reference evidence="3" key="1">
    <citation type="submission" date="2015-04" db="EMBL/GenBank/DDBJ databases">
        <title>Genome sequence of Mycobacterium arupense GUC1.</title>
        <authorList>
            <person name="Greninger A.L."/>
            <person name="Cunningham G."/>
            <person name="Chiu C.Y."/>
            <person name="Miller S."/>
        </authorList>
    </citation>
    <scope>NUCLEOTIDE SEQUENCE [LARGE SCALE GENOMIC DNA]</scope>
    <source>
        <strain evidence="3">GUC1</strain>
    </source>
</reference>
<dbReference type="Proteomes" id="UP000034416">
    <property type="component" value="Unassembled WGS sequence"/>
</dbReference>
<dbReference type="RefSeq" id="WP_046188571.1">
    <property type="nucleotide sequence ID" value="NZ_JACKUJ010000049.1"/>
</dbReference>
<comment type="caution">
    <text evidence="1">The sequence shown here is derived from an EMBL/GenBank/DDBJ whole genome shotgun (WGS) entry which is preliminary data.</text>
</comment>
<dbReference type="EMBL" id="MVHH01000032">
    <property type="protein sequence ID" value="OQZ95294.1"/>
    <property type="molecule type" value="Genomic_DNA"/>
</dbReference>